<proteinExistence type="predicted"/>
<organism evidence="1">
    <name type="scientific">marine sediment metagenome</name>
    <dbReference type="NCBI Taxonomy" id="412755"/>
    <lineage>
        <taxon>unclassified sequences</taxon>
        <taxon>metagenomes</taxon>
        <taxon>ecological metagenomes</taxon>
    </lineage>
</organism>
<gene>
    <name evidence="1" type="ORF">LCGC14_0471850</name>
</gene>
<dbReference type="EMBL" id="LAZR01000502">
    <property type="protein sequence ID" value="KKN66364.1"/>
    <property type="molecule type" value="Genomic_DNA"/>
</dbReference>
<accession>A0A0F9SH48</accession>
<name>A0A0F9SH48_9ZZZZ</name>
<dbReference type="AlphaFoldDB" id="A0A0F9SH48"/>
<protein>
    <submittedName>
        <fullName evidence="1">Uncharacterized protein</fullName>
    </submittedName>
</protein>
<sequence length="71" mass="8217">MTDKQHRDMRRENERLRALNVTDITERAEAFFVVSSIADFEAGGITAKNLFDLMAQFAVSERDLERDRLAQ</sequence>
<reference evidence="1" key="1">
    <citation type="journal article" date="2015" name="Nature">
        <title>Complex archaea that bridge the gap between prokaryotes and eukaryotes.</title>
        <authorList>
            <person name="Spang A."/>
            <person name="Saw J.H."/>
            <person name="Jorgensen S.L."/>
            <person name="Zaremba-Niedzwiedzka K."/>
            <person name="Martijn J."/>
            <person name="Lind A.E."/>
            <person name="van Eijk R."/>
            <person name="Schleper C."/>
            <person name="Guy L."/>
            <person name="Ettema T.J."/>
        </authorList>
    </citation>
    <scope>NUCLEOTIDE SEQUENCE</scope>
</reference>
<evidence type="ECO:0000313" key="1">
    <source>
        <dbReference type="EMBL" id="KKN66364.1"/>
    </source>
</evidence>
<comment type="caution">
    <text evidence="1">The sequence shown here is derived from an EMBL/GenBank/DDBJ whole genome shotgun (WGS) entry which is preliminary data.</text>
</comment>